<feature type="region of interest" description="Disordered" evidence="1">
    <location>
        <begin position="148"/>
        <end position="167"/>
    </location>
</feature>
<name>A0A7R8XBD6_9CRUS</name>
<dbReference type="OrthoDB" id="2423701at2759"/>
<evidence type="ECO:0000256" key="1">
    <source>
        <dbReference type="SAM" id="MobiDB-lite"/>
    </source>
</evidence>
<dbReference type="Proteomes" id="UP000677054">
    <property type="component" value="Unassembled WGS sequence"/>
</dbReference>
<dbReference type="SUPFAM" id="SSF48452">
    <property type="entry name" value="TPR-like"/>
    <property type="match status" value="1"/>
</dbReference>
<dbReference type="EMBL" id="CAJPEV010000548">
    <property type="protein sequence ID" value="CAG0886372.1"/>
    <property type="molecule type" value="Genomic_DNA"/>
</dbReference>
<dbReference type="InterPro" id="IPR011990">
    <property type="entry name" value="TPR-like_helical_dom_sf"/>
</dbReference>
<sequence length="463" mass="51340">MVMAEDKRTRYVPTDITIQIMPSDEKMYAKRSQAYLDMENYSEAENNACCAYKLKIDFPKAYHLAAQAAVKMCEYKKCFLQYPRKLADDVKKESGVNQDPTPVCYWMAACAALTSNNQKNQAFAFLQEGLEHCPDSVLLKSLKSELESKEERPVDQSQGGQKAIEESKKSVSSSFNDLLFQGATHSYTTRRLVASVLEFDDVIGCNDANLALSFVTNAKRVSEIKEPKNIIKINEQINDLPELVSSGSDEESGTEVEGAQAPVKRLTSWDNLNQVRGAAAPAPSSTKAHGKRSNSAHSGETKSKGSSKRMPSHSDAGASGEGHLPQHLNATKVKEKKFRHLTELYQVVPTPVDEAKVKAKEFQELCVEGTDALLEEMALLAMEKFKQALELVEPEPHPASLEMAEEDVVVLKYAYAISSIQSGVHDYIRKALAVLEDIKASHANIRFPLVYHGLARAHMRLNK</sequence>
<accession>A0A7R8XBD6</accession>
<dbReference type="AlphaFoldDB" id="A0A7R8XBD6"/>
<keyword evidence="3" id="KW-1185">Reference proteome</keyword>
<dbReference type="Gene3D" id="1.25.40.10">
    <property type="entry name" value="Tetratricopeptide repeat domain"/>
    <property type="match status" value="1"/>
</dbReference>
<feature type="region of interest" description="Disordered" evidence="1">
    <location>
        <begin position="243"/>
        <end position="326"/>
    </location>
</feature>
<proteinExistence type="predicted"/>
<evidence type="ECO:0000313" key="3">
    <source>
        <dbReference type="Proteomes" id="UP000677054"/>
    </source>
</evidence>
<gene>
    <name evidence="2" type="ORF">DSTB1V02_LOCUS3944</name>
</gene>
<organism evidence="2">
    <name type="scientific">Darwinula stevensoni</name>
    <dbReference type="NCBI Taxonomy" id="69355"/>
    <lineage>
        <taxon>Eukaryota</taxon>
        <taxon>Metazoa</taxon>
        <taxon>Ecdysozoa</taxon>
        <taxon>Arthropoda</taxon>
        <taxon>Crustacea</taxon>
        <taxon>Oligostraca</taxon>
        <taxon>Ostracoda</taxon>
        <taxon>Podocopa</taxon>
        <taxon>Podocopida</taxon>
        <taxon>Darwinulocopina</taxon>
        <taxon>Darwinuloidea</taxon>
        <taxon>Darwinulidae</taxon>
        <taxon>Darwinula</taxon>
    </lineage>
</organism>
<evidence type="ECO:0000313" key="2">
    <source>
        <dbReference type="EMBL" id="CAD7244040.1"/>
    </source>
</evidence>
<reference evidence="2" key="1">
    <citation type="submission" date="2020-11" db="EMBL/GenBank/DDBJ databases">
        <authorList>
            <person name="Tran Van P."/>
        </authorList>
    </citation>
    <scope>NUCLEOTIDE SEQUENCE</scope>
</reference>
<protein>
    <submittedName>
        <fullName evidence="2">Uncharacterized protein</fullName>
    </submittedName>
</protein>
<dbReference type="EMBL" id="LR900065">
    <property type="protein sequence ID" value="CAD7244040.1"/>
    <property type="molecule type" value="Genomic_DNA"/>
</dbReference>